<evidence type="ECO:0000256" key="3">
    <source>
        <dbReference type="ARBA" id="ARBA00023082"/>
    </source>
</evidence>
<reference evidence="7" key="1">
    <citation type="submission" date="2020-03" db="EMBL/GenBank/DDBJ databases">
        <title>Genome of Pelagibius litoralis DSM 21314T.</title>
        <authorList>
            <person name="Wang G."/>
        </authorList>
    </citation>
    <scope>NUCLEOTIDE SEQUENCE</scope>
    <source>
        <strain evidence="7">DSM 21314</strain>
    </source>
</reference>
<dbReference type="Pfam" id="PF08281">
    <property type="entry name" value="Sigma70_r4_2"/>
    <property type="match status" value="1"/>
</dbReference>
<feature type="domain" description="RNA polymerase sigma factor 70 region 4 type 2" evidence="6">
    <location>
        <begin position="110"/>
        <end position="161"/>
    </location>
</feature>
<dbReference type="CDD" id="cd06171">
    <property type="entry name" value="Sigma70_r4"/>
    <property type="match status" value="1"/>
</dbReference>
<keyword evidence="3" id="KW-0731">Sigma factor</keyword>
<gene>
    <name evidence="7" type="ORF">HBA54_02070</name>
</gene>
<dbReference type="NCBIfam" id="TIGR02937">
    <property type="entry name" value="sigma70-ECF"/>
    <property type="match status" value="1"/>
</dbReference>
<evidence type="ECO:0000313" key="7">
    <source>
        <dbReference type="EMBL" id="NIA67373.1"/>
    </source>
</evidence>
<dbReference type="GO" id="GO:0003677">
    <property type="term" value="F:DNA binding"/>
    <property type="evidence" value="ECO:0007669"/>
    <property type="project" value="InterPro"/>
</dbReference>
<dbReference type="InterPro" id="IPR007627">
    <property type="entry name" value="RNA_pol_sigma70_r2"/>
</dbReference>
<dbReference type="InterPro" id="IPR039425">
    <property type="entry name" value="RNA_pol_sigma-70-like"/>
</dbReference>
<sequence>MAKQVSFDDGAWTDFEARLRGYVRRRVDPSSVDDVVGGILLRLVQSQEALAKARSPIAWALRVAGNAISDHYRRRATEGKFLSQAAAPGIQEQSTGDAERPAATGELARCIAPLIRSLPEPYAGALLLTDIEGLTQAEAAERLNLSISGVKSRVQRGRRKLKDALLRCCVIETDRRGGVIDYRRRSNGRGLRC</sequence>
<dbReference type="Proteomes" id="UP000761264">
    <property type="component" value="Unassembled WGS sequence"/>
</dbReference>
<dbReference type="InterPro" id="IPR013249">
    <property type="entry name" value="RNA_pol_sigma70_r4_t2"/>
</dbReference>
<dbReference type="Pfam" id="PF04542">
    <property type="entry name" value="Sigma70_r2"/>
    <property type="match status" value="1"/>
</dbReference>
<organism evidence="7 8">
    <name type="scientific">Pelagibius litoralis</name>
    <dbReference type="NCBI Taxonomy" id="374515"/>
    <lineage>
        <taxon>Bacteria</taxon>
        <taxon>Pseudomonadati</taxon>
        <taxon>Pseudomonadota</taxon>
        <taxon>Alphaproteobacteria</taxon>
        <taxon>Rhodospirillales</taxon>
        <taxon>Rhodovibrionaceae</taxon>
        <taxon>Pelagibius</taxon>
    </lineage>
</organism>
<evidence type="ECO:0000259" key="6">
    <source>
        <dbReference type="Pfam" id="PF08281"/>
    </source>
</evidence>
<feature type="domain" description="RNA polymerase sigma-70 region 2" evidence="5">
    <location>
        <begin position="16"/>
        <end position="76"/>
    </location>
</feature>
<dbReference type="InterPro" id="IPR013324">
    <property type="entry name" value="RNA_pol_sigma_r3/r4-like"/>
</dbReference>
<proteinExistence type="inferred from homology"/>
<dbReference type="Gene3D" id="1.10.1740.10">
    <property type="match status" value="1"/>
</dbReference>
<dbReference type="GO" id="GO:0006352">
    <property type="term" value="P:DNA-templated transcription initiation"/>
    <property type="evidence" value="ECO:0007669"/>
    <property type="project" value="InterPro"/>
</dbReference>
<evidence type="ECO:0000256" key="1">
    <source>
        <dbReference type="ARBA" id="ARBA00010641"/>
    </source>
</evidence>
<keyword evidence="2" id="KW-0805">Transcription regulation</keyword>
<dbReference type="PANTHER" id="PTHR43133">
    <property type="entry name" value="RNA POLYMERASE ECF-TYPE SIGMA FACTO"/>
    <property type="match status" value="1"/>
</dbReference>
<accession>A0A967C1Y8</accession>
<dbReference type="RefSeq" id="WP_167220810.1">
    <property type="nucleotide sequence ID" value="NZ_JAAQPH010000001.1"/>
</dbReference>
<keyword evidence="8" id="KW-1185">Reference proteome</keyword>
<evidence type="ECO:0000256" key="4">
    <source>
        <dbReference type="ARBA" id="ARBA00023163"/>
    </source>
</evidence>
<evidence type="ECO:0000256" key="2">
    <source>
        <dbReference type="ARBA" id="ARBA00023015"/>
    </source>
</evidence>
<dbReference type="EMBL" id="JAAQPH010000001">
    <property type="protein sequence ID" value="NIA67373.1"/>
    <property type="molecule type" value="Genomic_DNA"/>
</dbReference>
<dbReference type="Gene3D" id="1.10.10.10">
    <property type="entry name" value="Winged helix-like DNA-binding domain superfamily/Winged helix DNA-binding domain"/>
    <property type="match status" value="1"/>
</dbReference>
<keyword evidence="4" id="KW-0804">Transcription</keyword>
<dbReference type="PANTHER" id="PTHR43133:SF62">
    <property type="entry name" value="RNA POLYMERASE SIGMA FACTOR SIGZ"/>
    <property type="match status" value="1"/>
</dbReference>
<comment type="similarity">
    <text evidence="1">Belongs to the sigma-70 factor family. ECF subfamily.</text>
</comment>
<dbReference type="InterPro" id="IPR036388">
    <property type="entry name" value="WH-like_DNA-bd_sf"/>
</dbReference>
<dbReference type="SUPFAM" id="SSF88659">
    <property type="entry name" value="Sigma3 and sigma4 domains of RNA polymerase sigma factors"/>
    <property type="match status" value="1"/>
</dbReference>
<dbReference type="AlphaFoldDB" id="A0A967C1Y8"/>
<comment type="caution">
    <text evidence="7">The sequence shown here is derived from an EMBL/GenBank/DDBJ whole genome shotgun (WGS) entry which is preliminary data.</text>
</comment>
<evidence type="ECO:0000259" key="5">
    <source>
        <dbReference type="Pfam" id="PF04542"/>
    </source>
</evidence>
<protein>
    <submittedName>
        <fullName evidence="7">Sigma-70 family RNA polymerase sigma factor</fullName>
    </submittedName>
</protein>
<dbReference type="InterPro" id="IPR013325">
    <property type="entry name" value="RNA_pol_sigma_r2"/>
</dbReference>
<dbReference type="GO" id="GO:0016987">
    <property type="term" value="F:sigma factor activity"/>
    <property type="evidence" value="ECO:0007669"/>
    <property type="project" value="UniProtKB-KW"/>
</dbReference>
<evidence type="ECO:0000313" key="8">
    <source>
        <dbReference type="Proteomes" id="UP000761264"/>
    </source>
</evidence>
<dbReference type="InterPro" id="IPR014284">
    <property type="entry name" value="RNA_pol_sigma-70_dom"/>
</dbReference>
<dbReference type="SUPFAM" id="SSF88946">
    <property type="entry name" value="Sigma2 domain of RNA polymerase sigma factors"/>
    <property type="match status" value="1"/>
</dbReference>
<name>A0A967C1Y8_9PROT</name>